<evidence type="ECO:0000313" key="5">
    <source>
        <dbReference type="Proteomes" id="UP000185426"/>
    </source>
</evidence>
<keyword evidence="1" id="KW-0677">Repeat</keyword>
<dbReference type="PANTHER" id="PTHR44943:SF8">
    <property type="entry name" value="TPR REPEAT-CONTAINING PROTEIN MJ0263"/>
    <property type="match status" value="1"/>
</dbReference>
<dbReference type="AlphaFoldDB" id="A0A1L6ZFA2"/>
<dbReference type="SUPFAM" id="SSF48452">
    <property type="entry name" value="TPR-like"/>
    <property type="match status" value="1"/>
</dbReference>
<dbReference type="Proteomes" id="UP000185426">
    <property type="component" value="Chromosome"/>
</dbReference>
<dbReference type="PANTHER" id="PTHR44943">
    <property type="entry name" value="CELLULOSE SYNTHASE OPERON PROTEIN C"/>
    <property type="match status" value="1"/>
</dbReference>
<sequence>MSKYTSQNNHTQVVQLFQDGHYFFHKGLKAYRERNLSRASKLIQRAIVLEPENVEMLSQLAIIYTEMGHYQQSNELLDFILEHIDENMSECHYFKANNYANLGLFQEAYKSATAYAALEENGEFADENDDLLDLLDMSDEEDEDFPYDQDDLIVKQDQANHLLESGRLDEAIEMLEQMIVEYPEFWSAYNNLALAYFYSGRIHQAKEMLNRVLHENPGNLHALCNQLVFYHYEKEEEKVNVLAKQLTHVYPILSEQRYKLGATFALVGEFEWAFKWLYSLYKTGFQGDSTFLYWLASAAYHTGHKTLAQTVWDKMVEEDIDADEIKPWQDKPEVTEPMVSIEERLTAYYVSKQKGERDVLQSVLDARAAKTAFEQQFIELLLYEDEMLEKSFSEDAVFAKQAASSLEEAVQPDSHMPYFWLFHIIQQARASGIDKKNAPAWAAASYYLWMNEQEAAVSKKDVASAFQISVQTLSKYEREICTLIGLNR</sequence>
<dbReference type="PROSITE" id="PS50005">
    <property type="entry name" value="TPR"/>
    <property type="match status" value="1"/>
</dbReference>
<organism evidence="4 5">
    <name type="scientific">Bacillus safensis</name>
    <dbReference type="NCBI Taxonomy" id="561879"/>
    <lineage>
        <taxon>Bacteria</taxon>
        <taxon>Bacillati</taxon>
        <taxon>Bacillota</taxon>
        <taxon>Bacilli</taxon>
        <taxon>Bacillales</taxon>
        <taxon>Bacillaceae</taxon>
        <taxon>Bacillus</taxon>
    </lineage>
</organism>
<gene>
    <name evidence="4" type="ORF">BSA145_04200</name>
</gene>
<accession>A0A1L6ZFA2</accession>
<dbReference type="Pfam" id="PF14559">
    <property type="entry name" value="TPR_19"/>
    <property type="match status" value="1"/>
</dbReference>
<dbReference type="SMART" id="SM00028">
    <property type="entry name" value="TPR"/>
    <property type="match status" value="5"/>
</dbReference>
<dbReference type="InterPro" id="IPR019734">
    <property type="entry name" value="TPR_rpt"/>
</dbReference>
<evidence type="ECO:0000256" key="1">
    <source>
        <dbReference type="ARBA" id="ARBA00022737"/>
    </source>
</evidence>
<evidence type="ECO:0000256" key="2">
    <source>
        <dbReference type="ARBA" id="ARBA00022803"/>
    </source>
</evidence>
<evidence type="ECO:0000313" key="4">
    <source>
        <dbReference type="EMBL" id="APT45201.1"/>
    </source>
</evidence>
<evidence type="ECO:0000256" key="3">
    <source>
        <dbReference type="PROSITE-ProRule" id="PRU00339"/>
    </source>
</evidence>
<dbReference type="Gene3D" id="1.25.40.10">
    <property type="entry name" value="Tetratricopeptide repeat domain"/>
    <property type="match status" value="2"/>
</dbReference>
<dbReference type="RefSeq" id="WP_075621720.1">
    <property type="nucleotide sequence ID" value="NZ_CP015607.1"/>
</dbReference>
<dbReference type="InterPro" id="IPR051685">
    <property type="entry name" value="Ycf3/AcsC/BcsC/TPR_MFPF"/>
</dbReference>
<feature type="repeat" description="TPR" evidence="3">
    <location>
        <begin position="186"/>
        <end position="219"/>
    </location>
</feature>
<dbReference type="InterPro" id="IPR011990">
    <property type="entry name" value="TPR-like_helical_dom_sf"/>
</dbReference>
<protein>
    <submittedName>
        <fullName evidence="4">Uncharacterized protein</fullName>
    </submittedName>
</protein>
<reference evidence="4 5" key="1">
    <citation type="submission" date="2016-05" db="EMBL/GenBank/DDBJ databases">
        <title>Complete Genome and Methylome Analysis of Psychrotrophic Bacterial Isolates from Antarctic Lake Untersee.</title>
        <authorList>
            <person name="Fomenkov A."/>
            <person name="Akimov V.N."/>
            <person name="Vasilyeva L.V."/>
            <person name="Andersen D."/>
            <person name="Vincze T."/>
            <person name="Roberts R.J."/>
        </authorList>
    </citation>
    <scope>NUCLEOTIDE SEQUENCE [LARGE SCALE GENOMIC DNA]</scope>
    <source>
        <strain evidence="4 5">U14-5</strain>
    </source>
</reference>
<dbReference type="EMBL" id="CP015607">
    <property type="protein sequence ID" value="APT45201.1"/>
    <property type="molecule type" value="Genomic_DNA"/>
</dbReference>
<proteinExistence type="predicted"/>
<keyword evidence="2 3" id="KW-0802">TPR repeat</keyword>
<name>A0A1L6ZFA2_BACIA</name>